<organism evidence="2 3">
    <name type="scientific">Spodoptera exigua</name>
    <name type="common">Beet armyworm</name>
    <name type="synonym">Noctua fulgens</name>
    <dbReference type="NCBI Taxonomy" id="7107"/>
    <lineage>
        <taxon>Eukaryota</taxon>
        <taxon>Metazoa</taxon>
        <taxon>Ecdysozoa</taxon>
        <taxon>Arthropoda</taxon>
        <taxon>Hexapoda</taxon>
        <taxon>Insecta</taxon>
        <taxon>Pterygota</taxon>
        <taxon>Neoptera</taxon>
        <taxon>Endopterygota</taxon>
        <taxon>Lepidoptera</taxon>
        <taxon>Glossata</taxon>
        <taxon>Ditrysia</taxon>
        <taxon>Noctuoidea</taxon>
        <taxon>Noctuidae</taxon>
        <taxon>Amphipyrinae</taxon>
        <taxon>Spodoptera</taxon>
    </lineage>
</organism>
<gene>
    <name evidence="2" type="ORF">HW555_012292</name>
</gene>
<dbReference type="AlphaFoldDB" id="A0A835G7S0"/>
<name>A0A835G7S0_SPOEX</name>
<comment type="caution">
    <text evidence="2">The sequence shown here is derived from an EMBL/GenBank/DDBJ whole genome shotgun (WGS) entry which is preliminary data.</text>
</comment>
<protein>
    <submittedName>
        <fullName evidence="2">Uncharacterized protein</fullName>
    </submittedName>
</protein>
<dbReference type="EMBL" id="JACKWZ010000433">
    <property type="protein sequence ID" value="KAF9407815.1"/>
    <property type="molecule type" value="Genomic_DNA"/>
</dbReference>
<feature type="compositionally biased region" description="Basic and acidic residues" evidence="1">
    <location>
        <begin position="9"/>
        <end position="19"/>
    </location>
</feature>
<dbReference type="Proteomes" id="UP000648187">
    <property type="component" value="Unassembled WGS sequence"/>
</dbReference>
<evidence type="ECO:0000313" key="2">
    <source>
        <dbReference type="EMBL" id="KAF9407815.1"/>
    </source>
</evidence>
<evidence type="ECO:0000313" key="3">
    <source>
        <dbReference type="Proteomes" id="UP000648187"/>
    </source>
</evidence>
<sequence length="308" mass="34197">MSNRSSRSRGRDYVEERARSGTRSRSRDRHSVSSGRDTPPLRRRHRERHSSRYRDSSKQRAASRHQRDCPRENNSALEQILSRLDVIEGQIQSKSVVSRSNNPPHPTNGQPLPPPLLPLAVSIPEQGSATVGDVTTGGTTRSTLDMGEARLSLDRQQASRLLGANQRSQDDYVNQGRRQPRTFAVGDFVFVIKASQSTGKMDSGMRGPYKVVKVLQHNRYELELLAGSYGKKTQAASEHMVRWRGEWTPDTCSAFFENESLNDDGQDERDGQEECADDGDEAVEHALVSGTAVLQESLSPKPGSSGKI</sequence>
<feature type="region of interest" description="Disordered" evidence="1">
    <location>
        <begin position="259"/>
        <end position="279"/>
    </location>
</feature>
<feature type="compositionally biased region" description="Pro residues" evidence="1">
    <location>
        <begin position="103"/>
        <end position="115"/>
    </location>
</feature>
<accession>A0A835G7S0</accession>
<evidence type="ECO:0000256" key="1">
    <source>
        <dbReference type="SAM" id="MobiDB-lite"/>
    </source>
</evidence>
<reference evidence="2" key="1">
    <citation type="submission" date="2020-08" db="EMBL/GenBank/DDBJ databases">
        <title>Spodoptera exigua strain:BAW_Kor-Di-RS1 Genome sequencing and assembly.</title>
        <authorList>
            <person name="Kim J."/>
            <person name="Nam H.Y."/>
            <person name="Kwon M."/>
            <person name="Choi J.H."/>
            <person name="Cho S.R."/>
            <person name="Kim G.-H."/>
        </authorList>
    </citation>
    <scope>NUCLEOTIDE SEQUENCE</scope>
    <source>
        <strain evidence="2">BAW_Kor-Di-RS1</strain>
        <tissue evidence="2">Whole-body</tissue>
    </source>
</reference>
<proteinExistence type="predicted"/>
<feature type="region of interest" description="Disordered" evidence="1">
    <location>
        <begin position="1"/>
        <end position="74"/>
    </location>
</feature>
<feature type="compositionally biased region" description="Acidic residues" evidence="1">
    <location>
        <begin position="260"/>
        <end position="279"/>
    </location>
</feature>
<feature type="region of interest" description="Disordered" evidence="1">
    <location>
        <begin position="95"/>
        <end position="115"/>
    </location>
</feature>
<keyword evidence="3" id="KW-1185">Reference proteome</keyword>